<evidence type="ECO:0000256" key="7">
    <source>
        <dbReference type="ARBA" id="ARBA00043997"/>
    </source>
</evidence>
<dbReference type="InterPro" id="IPR044861">
    <property type="entry name" value="IPNS-like_FE2OG_OXY"/>
</dbReference>
<evidence type="ECO:0000256" key="2">
    <source>
        <dbReference type="ARBA" id="ARBA00004972"/>
    </source>
</evidence>
<protein>
    <submittedName>
        <fullName evidence="11">Gibberellin 20 oxidase 1</fullName>
    </submittedName>
</protein>
<accession>A0A6A1W544</accession>
<evidence type="ECO:0000259" key="10">
    <source>
        <dbReference type="PROSITE" id="PS51471"/>
    </source>
</evidence>
<evidence type="ECO:0000256" key="1">
    <source>
        <dbReference type="ARBA" id="ARBA00001961"/>
    </source>
</evidence>
<keyword evidence="5 9" id="KW-0408">Iron</keyword>
<name>A0A6A1W544_9ROSI</name>
<organism evidence="11 12">
    <name type="scientific">Morella rubra</name>
    <name type="common">Chinese bayberry</name>
    <dbReference type="NCBI Taxonomy" id="262757"/>
    <lineage>
        <taxon>Eukaryota</taxon>
        <taxon>Viridiplantae</taxon>
        <taxon>Streptophyta</taxon>
        <taxon>Embryophyta</taxon>
        <taxon>Tracheophyta</taxon>
        <taxon>Spermatophyta</taxon>
        <taxon>Magnoliopsida</taxon>
        <taxon>eudicotyledons</taxon>
        <taxon>Gunneridae</taxon>
        <taxon>Pentapetalae</taxon>
        <taxon>rosids</taxon>
        <taxon>fabids</taxon>
        <taxon>Fagales</taxon>
        <taxon>Myricaceae</taxon>
        <taxon>Morella</taxon>
    </lineage>
</organism>
<comment type="similarity">
    <text evidence="7">Belongs to the iron/ascorbate-dependent oxidoreductase family. GA20OX subfamily.</text>
</comment>
<evidence type="ECO:0000313" key="11">
    <source>
        <dbReference type="EMBL" id="KAB1218838.1"/>
    </source>
</evidence>
<gene>
    <name evidence="11" type="ORF">CJ030_MR3G018285</name>
</gene>
<dbReference type="OrthoDB" id="288590at2759"/>
<dbReference type="GO" id="GO:0046872">
    <property type="term" value="F:metal ion binding"/>
    <property type="evidence" value="ECO:0007669"/>
    <property type="project" value="UniProtKB-KW"/>
</dbReference>
<evidence type="ECO:0000256" key="6">
    <source>
        <dbReference type="ARBA" id="ARBA00037909"/>
    </source>
</evidence>
<dbReference type="SUPFAM" id="SSF51197">
    <property type="entry name" value="Clavaminate synthase-like"/>
    <property type="match status" value="1"/>
</dbReference>
<dbReference type="Pfam" id="PF03171">
    <property type="entry name" value="2OG-FeII_Oxy"/>
    <property type="match status" value="1"/>
</dbReference>
<dbReference type="EMBL" id="RXIC02000021">
    <property type="protein sequence ID" value="KAB1218838.1"/>
    <property type="molecule type" value="Genomic_DNA"/>
</dbReference>
<comment type="caution">
    <text evidence="11">The sequence shown here is derived from an EMBL/GenBank/DDBJ whole genome shotgun (WGS) entry which is preliminary data.</text>
</comment>
<comment type="cofactor">
    <cofactor evidence="1">
        <name>L-ascorbate</name>
        <dbReference type="ChEBI" id="CHEBI:38290"/>
    </cofactor>
</comment>
<dbReference type="Pfam" id="PF14226">
    <property type="entry name" value="DIOX_N"/>
    <property type="match status" value="1"/>
</dbReference>
<evidence type="ECO:0000256" key="3">
    <source>
        <dbReference type="ARBA" id="ARBA00022723"/>
    </source>
</evidence>
<evidence type="ECO:0000256" key="5">
    <source>
        <dbReference type="ARBA" id="ARBA00023004"/>
    </source>
</evidence>
<keyword evidence="12" id="KW-1185">Reference proteome</keyword>
<keyword evidence="4 9" id="KW-0560">Oxidoreductase</keyword>
<proteinExistence type="inferred from homology"/>
<dbReference type="InterPro" id="IPR005123">
    <property type="entry name" value="Oxoglu/Fe-dep_dioxygenase_dom"/>
</dbReference>
<evidence type="ECO:0000256" key="8">
    <source>
        <dbReference type="ARBA" id="ARBA00050508"/>
    </source>
</evidence>
<dbReference type="InterPro" id="IPR050231">
    <property type="entry name" value="Iron_ascorbate_oxido_reductase"/>
</dbReference>
<dbReference type="Gene3D" id="2.60.120.330">
    <property type="entry name" value="B-lactam Antibiotic, Isopenicillin N Synthase, Chain"/>
    <property type="match status" value="1"/>
</dbReference>
<keyword evidence="3 9" id="KW-0479">Metal-binding</keyword>
<dbReference type="GO" id="GO:0045544">
    <property type="term" value="F:gibberellin 20-oxidase activity"/>
    <property type="evidence" value="ECO:0007669"/>
    <property type="project" value="UniProtKB-ARBA"/>
</dbReference>
<dbReference type="Proteomes" id="UP000516437">
    <property type="component" value="Chromosome 3"/>
</dbReference>
<comment type="pathway">
    <text evidence="6">Plant hormone biosynthesis; gibberellin biosynthesis.</text>
</comment>
<dbReference type="PROSITE" id="PS51471">
    <property type="entry name" value="FE2OG_OXY"/>
    <property type="match status" value="1"/>
</dbReference>
<dbReference type="AlphaFoldDB" id="A0A6A1W544"/>
<dbReference type="InterPro" id="IPR027443">
    <property type="entry name" value="IPNS-like_sf"/>
</dbReference>
<reference evidence="11 12" key="1">
    <citation type="journal article" date="2019" name="Plant Biotechnol. J.">
        <title>The red bayberry genome and genetic basis of sex determination.</title>
        <authorList>
            <person name="Jia H.M."/>
            <person name="Jia H.J."/>
            <person name="Cai Q.L."/>
            <person name="Wang Y."/>
            <person name="Zhao H.B."/>
            <person name="Yang W.F."/>
            <person name="Wang G.Y."/>
            <person name="Li Y.H."/>
            <person name="Zhan D.L."/>
            <person name="Shen Y.T."/>
            <person name="Niu Q.F."/>
            <person name="Chang L."/>
            <person name="Qiu J."/>
            <person name="Zhao L."/>
            <person name="Xie H.B."/>
            <person name="Fu W.Y."/>
            <person name="Jin J."/>
            <person name="Li X.W."/>
            <person name="Jiao Y."/>
            <person name="Zhou C.C."/>
            <person name="Tu T."/>
            <person name="Chai C.Y."/>
            <person name="Gao J.L."/>
            <person name="Fan L.J."/>
            <person name="van de Weg E."/>
            <person name="Wang J.Y."/>
            <person name="Gao Z.S."/>
        </authorList>
    </citation>
    <scope>NUCLEOTIDE SEQUENCE [LARGE SCALE GENOMIC DNA]</scope>
    <source>
        <tissue evidence="11">Leaves</tissue>
    </source>
</reference>
<feature type="domain" description="Fe2OG dioxygenase" evidence="10">
    <location>
        <begin position="217"/>
        <end position="317"/>
    </location>
</feature>
<evidence type="ECO:0000256" key="9">
    <source>
        <dbReference type="RuleBase" id="RU003682"/>
    </source>
</evidence>
<evidence type="ECO:0000256" key="4">
    <source>
        <dbReference type="ARBA" id="ARBA00023002"/>
    </source>
</evidence>
<comment type="pathway">
    <text evidence="2">Hormone biosynthesis.</text>
</comment>
<evidence type="ECO:0000313" key="12">
    <source>
        <dbReference type="Proteomes" id="UP000516437"/>
    </source>
</evidence>
<dbReference type="GO" id="GO:0009686">
    <property type="term" value="P:gibberellin biosynthetic process"/>
    <property type="evidence" value="ECO:0007669"/>
    <property type="project" value="UniProtKB-ARBA"/>
</dbReference>
<dbReference type="PANTHER" id="PTHR47990">
    <property type="entry name" value="2-OXOGLUTARATE (2OG) AND FE(II)-DEPENDENT OXYGENASE SUPERFAMILY PROTEIN-RELATED"/>
    <property type="match status" value="1"/>
</dbReference>
<dbReference type="PRINTS" id="PR00682">
    <property type="entry name" value="IPNSYNTHASE"/>
</dbReference>
<dbReference type="FunFam" id="2.60.120.330:FF:000003">
    <property type="entry name" value="Gibberellin 20 oxidase 2"/>
    <property type="match status" value="1"/>
</dbReference>
<comment type="catalytic activity">
    <reaction evidence="8">
        <text>gibberellin A12 + 2 2-oxoglutarate + 3 O2 + H(+) = gibberellin A9 + 2 succinate + 3 CO2 + 2 H2O</text>
        <dbReference type="Rhea" id="RHEA:60772"/>
        <dbReference type="ChEBI" id="CHEBI:15377"/>
        <dbReference type="ChEBI" id="CHEBI:15378"/>
        <dbReference type="ChEBI" id="CHEBI:15379"/>
        <dbReference type="ChEBI" id="CHEBI:16526"/>
        <dbReference type="ChEBI" id="CHEBI:16810"/>
        <dbReference type="ChEBI" id="CHEBI:30031"/>
        <dbReference type="ChEBI" id="CHEBI:58627"/>
        <dbReference type="ChEBI" id="CHEBI:73255"/>
    </reaction>
    <physiologicalReaction direction="left-to-right" evidence="8">
        <dbReference type="Rhea" id="RHEA:60773"/>
    </physiologicalReaction>
</comment>
<sequence length="378" mass="42974">MLMHPPSVYKTKPREYEPKTLVFDVSILQYESNIPSRFIWPDHEKACAELPELLFPSIDMKGFLSGDPQGVSNASRLVNEACTKHGFFPVINHGVDSRLIAKAHEYMEGFFGMQIWEKQRAQRKIGDHCGYASSFTGRFSSKLPWKETLSFRYCASHPPSKVVEEYVVNVMGADFRDFGSLFQEYCEAMSTLSLGIMELLGISLGVGPKYFREFFEGHDSIMRLNSYPICQKPDLTLGTGPHCDPTSLTILHQDQVGGLQVFVDDKWHFISPNSDAFVVNIGDTFMALSNGIYKSCLHRAVVNNRAVRKSLAFFLCPSGDKVVSPPRSLINSENPRRYPDFRWPALLEFTQKHYRADTKTLEAFSKWHQLNHEGIPEN</sequence>
<dbReference type="InterPro" id="IPR026992">
    <property type="entry name" value="DIOX_N"/>
</dbReference>